<evidence type="ECO:0000259" key="3">
    <source>
        <dbReference type="Pfam" id="PF16010"/>
    </source>
</evidence>
<evidence type="ECO:0000256" key="2">
    <source>
        <dbReference type="SAM" id="SignalP"/>
    </source>
</evidence>
<dbReference type="HOGENOM" id="CLU_976557_0_0_1"/>
<gene>
    <name evidence="4" type="ORF">BBA_00198</name>
</gene>
<dbReference type="EMBL" id="JH725150">
    <property type="protein sequence ID" value="EJP70568.1"/>
    <property type="molecule type" value="Genomic_DNA"/>
</dbReference>
<feature type="chain" id="PRO_5003783800" evidence="2">
    <location>
        <begin position="26"/>
        <end position="285"/>
    </location>
</feature>
<dbReference type="InParanoid" id="J5K2E3"/>
<keyword evidence="5" id="KW-1185">Reference proteome</keyword>
<keyword evidence="2" id="KW-0732">Signal</keyword>
<dbReference type="STRING" id="655819.J5K2E3"/>
<organism evidence="4 5">
    <name type="scientific">Beauveria bassiana (strain ARSEF 2860)</name>
    <name type="common">White muscardine disease fungus</name>
    <name type="synonym">Tritirachium shiotae</name>
    <dbReference type="NCBI Taxonomy" id="655819"/>
    <lineage>
        <taxon>Eukaryota</taxon>
        <taxon>Fungi</taxon>
        <taxon>Dikarya</taxon>
        <taxon>Ascomycota</taxon>
        <taxon>Pezizomycotina</taxon>
        <taxon>Sordariomycetes</taxon>
        <taxon>Hypocreomycetidae</taxon>
        <taxon>Hypocreales</taxon>
        <taxon>Cordycipitaceae</taxon>
        <taxon>Beauveria</taxon>
    </lineage>
</organism>
<feature type="region of interest" description="Disordered" evidence="1">
    <location>
        <begin position="185"/>
        <end position="237"/>
    </location>
</feature>
<dbReference type="PANTHER" id="PTHR47797:SF3">
    <property type="entry name" value="CYTOCHROME B561 DOMAIN-CONTAINING PROTEIN"/>
    <property type="match status" value="1"/>
</dbReference>
<dbReference type="Gene3D" id="2.60.40.1210">
    <property type="entry name" value="Cellobiose dehydrogenase, cytochrome domain"/>
    <property type="match status" value="1"/>
</dbReference>
<feature type="domain" description="Cellobiose dehydrogenase-like cytochrome" evidence="3">
    <location>
        <begin position="68"/>
        <end position="190"/>
    </location>
</feature>
<dbReference type="Pfam" id="PF16010">
    <property type="entry name" value="CDH-cyt"/>
    <property type="match status" value="1"/>
</dbReference>
<sequence>MHFRWMFALLKISLSLPLLSRTADAERSARHCVEEGRKHINICVSFSTEANSTTGGTDFRLTFEHQRYSTGGWTAVGLGSGMYGALMLIAYTGTDGEPVLSIRHGRGHIEPRPFELLPEMVMSAVSINENKWFTSTLTCYNCDDWVKPDKGASAQPFIWATNPYEPRDGASADAQLPMHRHKGHFTLEPSKDQRKGGNRNGRCDSPLVRTEAVSQNRGTNESRHHGPFPGSGTLGGRCIGEGEQKLTSRASGCHAATQWPKFVLAAGLLPWPSFEWYLLTSRTGG</sequence>
<dbReference type="PANTHER" id="PTHR47797">
    <property type="entry name" value="DEHYDROGENASE, PUTATIVE (AFU_ORTHOLOGUE AFUA_8G05805)-RELATED"/>
    <property type="match status" value="1"/>
</dbReference>
<name>J5K2E3_BEAB2</name>
<dbReference type="SUPFAM" id="SSF49344">
    <property type="entry name" value="CBD9-like"/>
    <property type="match status" value="1"/>
</dbReference>
<evidence type="ECO:0000256" key="1">
    <source>
        <dbReference type="SAM" id="MobiDB-lite"/>
    </source>
</evidence>
<dbReference type="RefSeq" id="XP_008593517.1">
    <property type="nucleotide sequence ID" value="XM_008595295.1"/>
</dbReference>
<feature type="signal peptide" evidence="2">
    <location>
        <begin position="1"/>
        <end position="25"/>
    </location>
</feature>
<dbReference type="InterPro" id="IPR015920">
    <property type="entry name" value="Cellobiose_DH-like_cyt"/>
</dbReference>
<reference evidence="4 5" key="1">
    <citation type="journal article" date="2012" name="Sci. Rep.">
        <title>Genomic perspectives on the evolution of fungal entomopathogenicity in Beauveria bassiana.</title>
        <authorList>
            <person name="Xiao G."/>
            <person name="Ying S.H."/>
            <person name="Zheng P."/>
            <person name="Wang Z.L."/>
            <person name="Zhang S."/>
            <person name="Xie X.Q."/>
            <person name="Shang Y."/>
            <person name="St Leger R.J."/>
            <person name="Zhao G.P."/>
            <person name="Wang C."/>
            <person name="Feng M.G."/>
        </authorList>
    </citation>
    <scope>NUCLEOTIDE SEQUENCE [LARGE SCALE GENOMIC DNA]</scope>
    <source>
        <strain evidence="4 5">ARSEF 2860</strain>
    </source>
</reference>
<accession>J5K2E3</accession>
<dbReference type="AlphaFoldDB" id="J5K2E3"/>
<protein>
    <submittedName>
        <fullName evidence="4">Cellobiose dehydrogenase</fullName>
    </submittedName>
</protein>
<evidence type="ECO:0000313" key="4">
    <source>
        <dbReference type="EMBL" id="EJP70568.1"/>
    </source>
</evidence>
<proteinExistence type="predicted"/>
<evidence type="ECO:0000313" key="5">
    <source>
        <dbReference type="Proteomes" id="UP000002762"/>
    </source>
</evidence>
<dbReference type="CDD" id="cd09630">
    <property type="entry name" value="CDH_like_cytochrome"/>
    <property type="match status" value="1"/>
</dbReference>
<dbReference type="GeneID" id="19883210"/>
<dbReference type="Proteomes" id="UP000002762">
    <property type="component" value="Unassembled WGS sequence"/>
</dbReference>